<protein>
    <submittedName>
        <fullName evidence="2">Uncharacterized protein</fullName>
    </submittedName>
</protein>
<reference evidence="3" key="1">
    <citation type="journal article" date="2011" name="Genome Res.">
        <title>Phylogeny-wide analysis of social amoeba genomes highlights ancient origins for complex intercellular communication.</title>
        <authorList>
            <person name="Heidel A.J."/>
            <person name="Lawal H.M."/>
            <person name="Felder M."/>
            <person name="Schilde C."/>
            <person name="Helps N.R."/>
            <person name="Tunggal B."/>
            <person name="Rivero F."/>
            <person name="John U."/>
            <person name="Schleicher M."/>
            <person name="Eichinger L."/>
            <person name="Platzer M."/>
            <person name="Noegel A.A."/>
            <person name="Schaap P."/>
            <person name="Gloeckner G."/>
        </authorList>
    </citation>
    <scope>NUCLEOTIDE SEQUENCE [LARGE SCALE GENOMIC DNA]</scope>
    <source>
        <strain evidence="3">SH3</strain>
    </source>
</reference>
<organism evidence="2 3">
    <name type="scientific">Cavenderia fasciculata</name>
    <name type="common">Slime mold</name>
    <name type="synonym">Dictyostelium fasciculatum</name>
    <dbReference type="NCBI Taxonomy" id="261658"/>
    <lineage>
        <taxon>Eukaryota</taxon>
        <taxon>Amoebozoa</taxon>
        <taxon>Evosea</taxon>
        <taxon>Eumycetozoa</taxon>
        <taxon>Dictyostelia</taxon>
        <taxon>Acytosteliales</taxon>
        <taxon>Cavenderiaceae</taxon>
        <taxon>Cavenderia</taxon>
    </lineage>
</organism>
<dbReference type="EMBL" id="GL883007">
    <property type="protein sequence ID" value="EGG23983.1"/>
    <property type="molecule type" value="Genomic_DNA"/>
</dbReference>
<name>F4PK59_CACFS</name>
<feature type="region of interest" description="Disordered" evidence="1">
    <location>
        <begin position="204"/>
        <end position="226"/>
    </location>
</feature>
<evidence type="ECO:0000313" key="3">
    <source>
        <dbReference type="Proteomes" id="UP000007797"/>
    </source>
</evidence>
<gene>
    <name evidence="2" type="ORF">DFA_06121</name>
</gene>
<keyword evidence="3" id="KW-1185">Reference proteome</keyword>
<evidence type="ECO:0000256" key="1">
    <source>
        <dbReference type="SAM" id="MobiDB-lite"/>
    </source>
</evidence>
<dbReference type="GeneID" id="14876179"/>
<dbReference type="RefSeq" id="XP_004361834.1">
    <property type="nucleotide sequence ID" value="XM_004361777.1"/>
</dbReference>
<proteinExistence type="predicted"/>
<evidence type="ECO:0000313" key="2">
    <source>
        <dbReference type="EMBL" id="EGG23983.1"/>
    </source>
</evidence>
<dbReference type="AlphaFoldDB" id="F4PK59"/>
<dbReference type="KEGG" id="dfa:DFA_06121"/>
<sequence>MQDKRSDSSSILRYVRDDVEFLGALVPRVTINSLVIRDDKQQQPTIETVSSIIRGVYNIPRRRYHHLSIDLPCIDNNQLSTIVMLSAKVDDLDTFKLLLSTFTQSFIQHLHYSNDNSFFTQLNTNRTVHESLSAYLEYIDWYIQSLIASHANVDIWIALTDCISTHCTVNVIKQNRGGGGGGGGIFNWVTSSILNYLMGNNNNDNNNNNNNNDNTTSSSTPTSIPPEKQSIIEIDLLDHVLDNDIGMEKLNQYYIKTKLELESNSSSTLSCWMNDSPEYEQLEHHHHHDNQKIIRETIIHLFNKISSNSNSDNQSTNLFNLLFTTTGRKSCKQCITSNIDLFISLCKMNPTIGLQYYFLYCPLKNCINQDEKEEYLQQQVQLHYHALSTLIECYNTNNYNQYPKLIIDIKTIHSTIGSLFDKNNPSFLPPPPPHLATIYYLFLIFEFNYQYLLKLEMDKREINHHMNGSKLKEKSYKLLIKHANHHYNNDTNHFKNNHQQFIDYLLNRCTLENISKYGNLKLVQASCNEQLKQQQKYNVVSLANKDLKVLEYVVDKLSIKPYNQKLTFNTIKLIERLDKMVDNEEWRHLEMVVNNFDRPYDIKYTTLQKLMNKCQFGIVDKIYDSQHNIRFVEPLLAMTVTVTSVKMASYFNNSIIVPGKFIGDEQDKKDLVGYFLDGDETFFYGNTSDLFQQMTKNAIMYNDIPMIKYLYQLSGANGKKFPQLNLDIIVKQLNVELLQLIISLDMDIQINSKEACILIDNNNNNSNNLIIIGQRH</sequence>
<dbReference type="Proteomes" id="UP000007797">
    <property type="component" value="Unassembled WGS sequence"/>
</dbReference>
<accession>F4PK59</accession>